<organism evidence="1 2">
    <name type="scientific">Salmonirosea aquatica</name>
    <dbReference type="NCBI Taxonomy" id="2654236"/>
    <lineage>
        <taxon>Bacteria</taxon>
        <taxon>Pseudomonadati</taxon>
        <taxon>Bacteroidota</taxon>
        <taxon>Cytophagia</taxon>
        <taxon>Cytophagales</taxon>
        <taxon>Spirosomataceae</taxon>
        <taxon>Salmonirosea</taxon>
    </lineage>
</organism>
<dbReference type="Proteomes" id="UP000479293">
    <property type="component" value="Unassembled WGS sequence"/>
</dbReference>
<dbReference type="RefSeq" id="WP_152758170.1">
    <property type="nucleotide sequence ID" value="NZ_WHLY01000002.1"/>
</dbReference>
<dbReference type="AlphaFoldDB" id="A0A7C9F5H3"/>
<dbReference type="EMBL" id="WHLY01000002">
    <property type="protein sequence ID" value="MPR33146.1"/>
    <property type="molecule type" value="Genomic_DNA"/>
</dbReference>
<accession>A0A7C9F5H3</accession>
<keyword evidence="2" id="KW-1185">Reference proteome</keyword>
<gene>
    <name evidence="1" type="ORF">GBK04_07190</name>
</gene>
<comment type="caution">
    <text evidence="1">The sequence shown here is derived from an EMBL/GenBank/DDBJ whole genome shotgun (WGS) entry which is preliminary data.</text>
</comment>
<protein>
    <submittedName>
        <fullName evidence="1">Uncharacterized protein</fullName>
    </submittedName>
</protein>
<evidence type="ECO:0000313" key="1">
    <source>
        <dbReference type="EMBL" id="MPR33146.1"/>
    </source>
</evidence>
<reference evidence="1 2" key="1">
    <citation type="submission" date="2019-10" db="EMBL/GenBank/DDBJ databases">
        <title>Draft Genome Sequence of Cytophagaceae sp. SJW1-29.</title>
        <authorList>
            <person name="Choi A."/>
        </authorList>
    </citation>
    <scope>NUCLEOTIDE SEQUENCE [LARGE SCALE GENOMIC DNA]</scope>
    <source>
        <strain evidence="1 2">SJW1-29</strain>
    </source>
</reference>
<proteinExistence type="predicted"/>
<sequence length="78" mass="8974">MKTVQLKVSETDFQKYNLDNESEIDFSDLVEKISLEYARQALLECNEIAQQVGLSEMSLDEINAEIQAVRDTKNNFTK</sequence>
<name>A0A7C9F5H3_9BACT</name>
<evidence type="ECO:0000313" key="2">
    <source>
        <dbReference type="Proteomes" id="UP000479293"/>
    </source>
</evidence>